<dbReference type="EMBL" id="ASSJ01000083">
    <property type="protein sequence ID" value="ERN39968.1"/>
    <property type="molecule type" value="Genomic_DNA"/>
</dbReference>
<feature type="binding site" evidence="7">
    <location>
        <begin position="121"/>
        <end position="125"/>
    </location>
    <ligand>
        <name>S-adenosyl-L-methionine</name>
        <dbReference type="ChEBI" id="CHEBI:59789"/>
    </ligand>
</feature>
<feature type="binding site" evidence="7">
    <location>
        <position position="150"/>
    </location>
    <ligand>
        <name>S-adenosyl-L-methionine</name>
        <dbReference type="ChEBI" id="CHEBI:59789"/>
    </ligand>
</feature>
<evidence type="ECO:0000256" key="5">
    <source>
        <dbReference type="ARBA" id="ARBA00022694"/>
    </source>
</evidence>
<dbReference type="RefSeq" id="WP_022609191.1">
    <property type="nucleotide sequence ID" value="NZ_ASSJ01000083.1"/>
</dbReference>
<organism evidence="10 11">
    <name type="scientific">Rubidibacter lacunae KORDI 51-2</name>
    <dbReference type="NCBI Taxonomy" id="582515"/>
    <lineage>
        <taxon>Bacteria</taxon>
        <taxon>Bacillati</taxon>
        <taxon>Cyanobacteriota</taxon>
        <taxon>Cyanophyceae</taxon>
        <taxon>Oscillatoriophycideae</taxon>
        <taxon>Chroococcales</taxon>
        <taxon>Aphanothecaceae</taxon>
        <taxon>Rubidibacter</taxon>
    </lineage>
</organism>
<dbReference type="OrthoDB" id="9794400at2"/>
<gene>
    <name evidence="7" type="primary">trmH</name>
    <name evidence="10" type="ORF">KR51_00035680</name>
</gene>
<evidence type="ECO:0000256" key="4">
    <source>
        <dbReference type="ARBA" id="ARBA00022691"/>
    </source>
</evidence>
<keyword evidence="6 7" id="KW-0694">RNA-binding</keyword>
<dbReference type="InterPro" id="IPR033671">
    <property type="entry name" value="TrmH"/>
</dbReference>
<evidence type="ECO:0000256" key="2">
    <source>
        <dbReference type="ARBA" id="ARBA00022603"/>
    </source>
</evidence>
<dbReference type="Pfam" id="PF00588">
    <property type="entry name" value="SpoU_methylase"/>
    <property type="match status" value="1"/>
</dbReference>
<protein>
    <recommendedName>
        <fullName evidence="7">tRNA (guanosine(18)-2'-O)-methyltransferase</fullName>
        <ecNumber evidence="7">2.1.1.34</ecNumber>
    </recommendedName>
    <alternativeName>
        <fullName evidence="7">tRNA [Gm18] methyltransferase</fullName>
    </alternativeName>
</protein>
<evidence type="ECO:0000256" key="3">
    <source>
        <dbReference type="ARBA" id="ARBA00022679"/>
    </source>
</evidence>
<dbReference type="GO" id="GO:0002938">
    <property type="term" value="P:tRNA guanine ribose methylation"/>
    <property type="evidence" value="ECO:0007669"/>
    <property type="project" value="UniProtKB-UniRule"/>
</dbReference>
<dbReference type="InterPro" id="IPR022724">
    <property type="entry name" value="rRNA_MeTrfase_SpoU_C"/>
</dbReference>
<dbReference type="eggNOG" id="COG0566">
    <property type="taxonomic scope" value="Bacteria"/>
</dbReference>
<dbReference type="SUPFAM" id="SSF75217">
    <property type="entry name" value="alpha/beta knot"/>
    <property type="match status" value="1"/>
</dbReference>
<comment type="caution">
    <text evidence="7">Lacks conserved residue(s) required for the propagation of feature annotation.</text>
</comment>
<dbReference type="NCBIfam" id="NF008295">
    <property type="entry name" value="PRK11081.1"/>
    <property type="match status" value="1"/>
</dbReference>
<dbReference type="PANTHER" id="PTHR43453">
    <property type="entry name" value="RRNA METHYLASE-LIKE"/>
    <property type="match status" value="1"/>
</dbReference>
<comment type="catalytic activity">
    <reaction evidence="7">
        <text>guanosine(18) in tRNA + S-adenosyl-L-methionine = 2'-O-methylguanosine(18) in tRNA + S-adenosyl-L-homocysteine + H(+)</text>
        <dbReference type="Rhea" id="RHEA:20077"/>
        <dbReference type="Rhea" id="RHEA-COMP:10190"/>
        <dbReference type="Rhea" id="RHEA-COMP:10192"/>
        <dbReference type="ChEBI" id="CHEBI:15378"/>
        <dbReference type="ChEBI" id="CHEBI:57856"/>
        <dbReference type="ChEBI" id="CHEBI:59789"/>
        <dbReference type="ChEBI" id="CHEBI:74269"/>
        <dbReference type="ChEBI" id="CHEBI:74445"/>
        <dbReference type="EC" id="2.1.1.34"/>
    </reaction>
</comment>
<comment type="function">
    <text evidence="7">Catalyzes the 2'-O methylation of guanosine at position 18 in tRNA.</text>
</comment>
<dbReference type="Gene3D" id="3.40.1280.10">
    <property type="match status" value="1"/>
</dbReference>
<accession>U5D5M0</accession>
<dbReference type="Proteomes" id="UP000016960">
    <property type="component" value="Unassembled WGS sequence"/>
</dbReference>
<dbReference type="STRING" id="582515.KR51_00035680"/>
<keyword evidence="4 7" id="KW-0949">S-adenosyl-L-methionine</keyword>
<keyword evidence="1 7" id="KW-0820">tRNA-binding</keyword>
<feature type="binding site" evidence="7">
    <location>
        <position position="141"/>
    </location>
    <ligand>
        <name>S-adenosyl-L-methionine</name>
        <dbReference type="ChEBI" id="CHEBI:59789"/>
    </ligand>
</feature>
<feature type="domain" description="RNA methyltransferase SpoU/TrmH type C-terminal" evidence="9">
    <location>
        <begin position="165"/>
        <end position="216"/>
    </location>
</feature>
<name>U5D5M0_9CHRO</name>
<dbReference type="Pfam" id="PF12105">
    <property type="entry name" value="SpoU_methylas_C"/>
    <property type="match status" value="1"/>
</dbReference>
<dbReference type="InterPro" id="IPR001537">
    <property type="entry name" value="SpoU_MeTrfase"/>
</dbReference>
<dbReference type="HAMAP" id="MF_02060">
    <property type="entry name" value="tRNA_methyltr_TrmH"/>
    <property type="match status" value="1"/>
</dbReference>
<sequence>MLPRRYHKLVRVLEQRQPDLTVLLESVHKPHNLAAILRTCDAVGVLEAFAVHHNPEEILPFFSGTALGSEKWVFLHALPDIDTAIGSLQQRGFRVYAAHLSERAIAYDSVDFTQPSAILLGAEKWGVSDRALELVDAQIAIPMVGMVQSLNVSVAAATILFEARRQRQAAGLYDRVRLEPETYRRLLFEWSYPKLAAQVRERGESYPPLGEDGEILV</sequence>
<reference evidence="10 11" key="1">
    <citation type="submission" date="2013-05" db="EMBL/GenBank/DDBJ databases">
        <title>Draft genome sequence of Rubidibacter lacunae KORDI 51-2.</title>
        <authorList>
            <person name="Choi D.H."/>
            <person name="Noh J.H."/>
            <person name="Kwon K.-K."/>
            <person name="Lee J.-H."/>
            <person name="Ryu J.-Y."/>
        </authorList>
    </citation>
    <scope>NUCLEOTIDE SEQUENCE [LARGE SCALE GENOMIC DNA]</scope>
    <source>
        <strain evidence="10 11">KORDI 51-2</strain>
    </source>
</reference>
<dbReference type="GO" id="GO:0000049">
    <property type="term" value="F:tRNA binding"/>
    <property type="evidence" value="ECO:0007669"/>
    <property type="project" value="UniProtKB-UniRule"/>
</dbReference>
<dbReference type="GO" id="GO:0141100">
    <property type="term" value="F:tRNA (guanine(18)-2'-O)-methyltransferase activity"/>
    <property type="evidence" value="ECO:0007669"/>
    <property type="project" value="UniProtKB-UniRule"/>
</dbReference>
<dbReference type="InParanoid" id="U5D5M0"/>
<keyword evidence="2 7" id="KW-0489">Methyltransferase</keyword>
<evidence type="ECO:0000313" key="10">
    <source>
        <dbReference type="EMBL" id="ERN39968.1"/>
    </source>
</evidence>
<keyword evidence="5 7" id="KW-0819">tRNA processing</keyword>
<dbReference type="CDD" id="cd18092">
    <property type="entry name" value="SpoU-like_TrmH"/>
    <property type="match status" value="1"/>
</dbReference>
<evidence type="ECO:0000259" key="9">
    <source>
        <dbReference type="Pfam" id="PF12105"/>
    </source>
</evidence>
<keyword evidence="3 7" id="KW-0808">Transferase</keyword>
<dbReference type="PATRIC" id="fig|582515.4.peg.4009"/>
<dbReference type="PANTHER" id="PTHR43453:SF1">
    <property type="entry name" value="TRNA_RRNA METHYLTRANSFERASE SPOU TYPE DOMAIN-CONTAINING PROTEIN"/>
    <property type="match status" value="1"/>
</dbReference>
<dbReference type="InterPro" id="IPR029026">
    <property type="entry name" value="tRNA_m1G_MTases_N"/>
</dbReference>
<dbReference type="InterPro" id="IPR029028">
    <property type="entry name" value="Alpha/beta_knot_MTases"/>
</dbReference>
<evidence type="ECO:0000259" key="8">
    <source>
        <dbReference type="Pfam" id="PF00588"/>
    </source>
</evidence>
<evidence type="ECO:0000256" key="6">
    <source>
        <dbReference type="ARBA" id="ARBA00022884"/>
    </source>
</evidence>
<evidence type="ECO:0000256" key="1">
    <source>
        <dbReference type="ARBA" id="ARBA00022555"/>
    </source>
</evidence>
<comment type="caution">
    <text evidence="10">The sequence shown here is derived from an EMBL/GenBank/DDBJ whole genome shotgun (WGS) entry which is preliminary data.</text>
</comment>
<proteinExistence type="inferred from homology"/>
<keyword evidence="11" id="KW-1185">Reference proteome</keyword>
<comment type="similarity">
    <text evidence="7">Belongs to the class IV-like SAM-binding methyltransferase superfamily. RNA methyltransferase TrmH family.</text>
</comment>
<dbReference type="AlphaFoldDB" id="U5D5M0"/>
<feature type="domain" description="tRNA/rRNA methyltransferase SpoU type" evidence="8">
    <location>
        <begin position="20"/>
        <end position="160"/>
    </location>
</feature>
<evidence type="ECO:0000256" key="7">
    <source>
        <dbReference type="HAMAP-Rule" id="MF_02060"/>
    </source>
</evidence>
<dbReference type="EC" id="2.1.1.34" evidence="7"/>
<evidence type="ECO:0000313" key="11">
    <source>
        <dbReference type="Proteomes" id="UP000016960"/>
    </source>
</evidence>